<feature type="domain" description="TRAM" evidence="7">
    <location>
        <begin position="297"/>
        <end position="363"/>
    </location>
</feature>
<gene>
    <name evidence="8" type="ORF">CVV64_06745</name>
</gene>
<dbReference type="InterPro" id="IPR002716">
    <property type="entry name" value="PIN_dom"/>
</dbReference>
<dbReference type="AlphaFoldDB" id="A0A2N1PSX6"/>
<dbReference type="InterPro" id="IPR052041">
    <property type="entry name" value="Nucleic_acid_metab_PIN/TRAM"/>
</dbReference>
<organism evidence="8 9">
    <name type="scientific">Candidatus Wallbacteria bacterium HGW-Wallbacteria-1</name>
    <dbReference type="NCBI Taxonomy" id="2013854"/>
    <lineage>
        <taxon>Bacteria</taxon>
        <taxon>Candidatus Walliibacteriota</taxon>
    </lineage>
</organism>
<dbReference type="InterPro" id="IPR029060">
    <property type="entry name" value="PIN-like_dom_sf"/>
</dbReference>
<protein>
    <recommendedName>
        <fullName evidence="7">TRAM domain-containing protein</fullName>
    </recommendedName>
</protein>
<dbReference type="EMBL" id="PGXC01000003">
    <property type="protein sequence ID" value="PKK91448.1"/>
    <property type="molecule type" value="Genomic_DNA"/>
</dbReference>
<evidence type="ECO:0000256" key="3">
    <source>
        <dbReference type="ARBA" id="ARBA00022801"/>
    </source>
</evidence>
<dbReference type="PROSITE" id="PS50926">
    <property type="entry name" value="TRAM"/>
    <property type="match status" value="1"/>
</dbReference>
<evidence type="ECO:0000313" key="9">
    <source>
        <dbReference type="Proteomes" id="UP000233256"/>
    </source>
</evidence>
<keyword evidence="3" id="KW-0378">Hydrolase</keyword>
<keyword evidence="6" id="KW-0812">Transmembrane</keyword>
<dbReference type="PANTHER" id="PTHR11603">
    <property type="entry name" value="AAA FAMILY ATPASE"/>
    <property type="match status" value="1"/>
</dbReference>
<keyword evidence="6" id="KW-0472">Membrane</keyword>
<feature type="region of interest" description="Disordered" evidence="5">
    <location>
        <begin position="364"/>
        <end position="391"/>
    </location>
</feature>
<feature type="transmembrane region" description="Helical" evidence="6">
    <location>
        <begin position="116"/>
        <end position="144"/>
    </location>
</feature>
<keyword evidence="6" id="KW-1133">Transmembrane helix</keyword>
<feature type="compositionally biased region" description="Basic and acidic residues" evidence="5">
    <location>
        <begin position="365"/>
        <end position="377"/>
    </location>
</feature>
<name>A0A2N1PSX6_9BACT</name>
<dbReference type="SUPFAM" id="SSF88723">
    <property type="entry name" value="PIN domain-like"/>
    <property type="match status" value="1"/>
</dbReference>
<evidence type="ECO:0000256" key="5">
    <source>
        <dbReference type="SAM" id="MobiDB-lite"/>
    </source>
</evidence>
<dbReference type="CDD" id="cd09877">
    <property type="entry name" value="PIN_YacL-like"/>
    <property type="match status" value="1"/>
</dbReference>
<dbReference type="Proteomes" id="UP000233256">
    <property type="component" value="Unassembled WGS sequence"/>
</dbReference>
<dbReference type="InterPro" id="IPR002792">
    <property type="entry name" value="TRAM_dom"/>
</dbReference>
<feature type="transmembrane region" description="Helical" evidence="6">
    <location>
        <begin position="41"/>
        <end position="59"/>
    </location>
</feature>
<sequence>MMALIKAVCVMFGTILGVATGYVTGNLNPEYINALGSNTDIKLAAIMGGLGYLIFSILARELSEWFAVWKEKIGIHTALIGALGAVIGLVISNLLVLLPMMFLFNMDGLRENMGDFVYVIPLFKVFIPLLVNLLGLYVGISVLVKNHREMLSFIANFFGKTTDKSDGTILLLDSSAIIDGRILDIYSTGFMSGRILVPRFVLSELQLIADSSDEMKRTRGRRGLDILNSLINGSEGEVAVYQKDFEKIKDVDAKLVELAKFLGARIVTTDFNLNKVAEIEGVKVLNVNDLANAIKPAFIPGDKLIIAIVKEGKDQDQGVGYMNDGTMVVVDGAKKNLGQQANVVVKSVLQTSAGRMIFADVADSPGREQRVGDKGESVNRNSNQKYRRKSR</sequence>
<evidence type="ECO:0000256" key="4">
    <source>
        <dbReference type="ARBA" id="ARBA00022842"/>
    </source>
</evidence>
<evidence type="ECO:0000256" key="1">
    <source>
        <dbReference type="ARBA" id="ARBA00001946"/>
    </source>
</evidence>
<feature type="transmembrane region" description="Helical" evidence="6">
    <location>
        <begin position="79"/>
        <end position="104"/>
    </location>
</feature>
<accession>A0A2N1PSX6</accession>
<comment type="cofactor">
    <cofactor evidence="1">
        <name>Mg(2+)</name>
        <dbReference type="ChEBI" id="CHEBI:18420"/>
    </cofactor>
</comment>
<dbReference type="Gene3D" id="3.40.50.1010">
    <property type="entry name" value="5'-nuclease"/>
    <property type="match status" value="1"/>
</dbReference>
<reference evidence="8 9" key="1">
    <citation type="journal article" date="2017" name="ISME J.">
        <title>Potential for microbial H2 and metal transformations associated with novel bacteria and archaea in deep terrestrial subsurface sediments.</title>
        <authorList>
            <person name="Hernsdorf A.W."/>
            <person name="Amano Y."/>
            <person name="Miyakawa K."/>
            <person name="Ise K."/>
            <person name="Suzuki Y."/>
            <person name="Anantharaman K."/>
            <person name="Probst A."/>
            <person name="Burstein D."/>
            <person name="Thomas B.C."/>
            <person name="Banfield J.F."/>
        </authorList>
    </citation>
    <scope>NUCLEOTIDE SEQUENCE [LARGE SCALE GENOMIC DNA]</scope>
    <source>
        <strain evidence="8">HGW-Wallbacteria-1</strain>
    </source>
</reference>
<proteinExistence type="predicted"/>
<dbReference type="GO" id="GO:0016787">
    <property type="term" value="F:hydrolase activity"/>
    <property type="evidence" value="ECO:0007669"/>
    <property type="project" value="UniProtKB-KW"/>
</dbReference>
<dbReference type="Pfam" id="PF01850">
    <property type="entry name" value="PIN"/>
    <property type="match status" value="1"/>
</dbReference>
<dbReference type="SMART" id="SM00670">
    <property type="entry name" value="PINc"/>
    <property type="match status" value="1"/>
</dbReference>
<dbReference type="GO" id="GO:0004518">
    <property type="term" value="F:nuclease activity"/>
    <property type="evidence" value="ECO:0007669"/>
    <property type="project" value="UniProtKB-KW"/>
</dbReference>
<comment type="caution">
    <text evidence="8">The sequence shown here is derived from an EMBL/GenBank/DDBJ whole genome shotgun (WGS) entry which is preliminary data.</text>
</comment>
<dbReference type="PANTHER" id="PTHR11603:SF147">
    <property type="entry name" value="MEMBRANE PROTEIN"/>
    <property type="match status" value="1"/>
</dbReference>
<keyword evidence="2" id="KW-0540">Nuclease</keyword>
<evidence type="ECO:0000259" key="7">
    <source>
        <dbReference type="PROSITE" id="PS50926"/>
    </source>
</evidence>
<evidence type="ECO:0000313" key="8">
    <source>
        <dbReference type="EMBL" id="PKK91448.1"/>
    </source>
</evidence>
<keyword evidence="4" id="KW-0460">Magnesium</keyword>
<dbReference type="Pfam" id="PF01938">
    <property type="entry name" value="TRAM"/>
    <property type="match status" value="1"/>
</dbReference>
<evidence type="ECO:0000256" key="6">
    <source>
        <dbReference type="SAM" id="Phobius"/>
    </source>
</evidence>
<evidence type="ECO:0000256" key="2">
    <source>
        <dbReference type="ARBA" id="ARBA00022722"/>
    </source>
</evidence>